<keyword evidence="2" id="KW-0378">Hydrolase</keyword>
<proteinExistence type="predicted"/>
<dbReference type="PANTHER" id="PTHR43808">
    <property type="entry name" value="ACETYLORNITHINE DEACETYLASE"/>
    <property type="match status" value="1"/>
</dbReference>
<dbReference type="AlphaFoldDB" id="A0A1G1VNQ3"/>
<feature type="domain" description="Peptidase M20 dimerisation" evidence="3">
    <location>
        <begin position="191"/>
        <end position="301"/>
    </location>
</feature>
<dbReference type="EMBL" id="MHCI01000007">
    <property type="protein sequence ID" value="OGY17022.1"/>
    <property type="molecule type" value="Genomic_DNA"/>
</dbReference>
<organism evidence="4 5">
    <name type="scientific">Candidatus Chisholmbacteria bacterium RIFCSPHIGHO2_01_FULL_49_18</name>
    <dbReference type="NCBI Taxonomy" id="1797590"/>
    <lineage>
        <taxon>Bacteria</taxon>
        <taxon>Candidatus Chisholmiibacteriota</taxon>
    </lineage>
</organism>
<evidence type="ECO:0000256" key="1">
    <source>
        <dbReference type="ARBA" id="ARBA00022723"/>
    </source>
</evidence>
<dbReference type="SUPFAM" id="SSF53187">
    <property type="entry name" value="Zn-dependent exopeptidases"/>
    <property type="match status" value="1"/>
</dbReference>
<evidence type="ECO:0000313" key="5">
    <source>
        <dbReference type="Proteomes" id="UP000179069"/>
    </source>
</evidence>
<name>A0A1G1VNQ3_9BACT</name>
<dbReference type="Pfam" id="PF01546">
    <property type="entry name" value="Peptidase_M20"/>
    <property type="match status" value="1"/>
</dbReference>
<dbReference type="GO" id="GO:0046872">
    <property type="term" value="F:metal ion binding"/>
    <property type="evidence" value="ECO:0007669"/>
    <property type="project" value="UniProtKB-KW"/>
</dbReference>
<protein>
    <recommendedName>
        <fullName evidence="3">Peptidase M20 dimerisation domain-containing protein</fullName>
    </recommendedName>
</protein>
<dbReference type="Gene3D" id="3.40.630.10">
    <property type="entry name" value="Zn peptidases"/>
    <property type="match status" value="1"/>
</dbReference>
<dbReference type="InterPro" id="IPR011650">
    <property type="entry name" value="Peptidase_M20_dimer"/>
</dbReference>
<dbReference type="Proteomes" id="UP000179069">
    <property type="component" value="Unassembled WGS sequence"/>
</dbReference>
<sequence length="407" mass="44765">MQKISRAVEKNFSDQTSFASQLVRENSENPFTPDQSSPKHAIEKGVGELVYERLRSLGFVPKRVGASKKRTNIVCYWGPRRFRKSLILNGNMDTAPAGLGYTLDPHSGAIRDGKLYGVGAADMKSTLSAYVYALKALEVAGVKLDGRLILEFTVDEEPGGCSELGTAYLLKQGIRARAAIIGKPGTHKISIGNRGGYRFKLTVFGEAIHTGRRAWERKEAGRNAIVDMAKIILSLEDMEIPFKPARAFQGRSPVLTFPTKISGGLSVNSVPDRSVAYGDVRLMPGNSDKQVKIWIREKLSTIPGLRYELDDLLFVPAVEIDRKEEIVDILAKNSKNVLGVSPRIEGSGPWNDAWMLVTHDIPTISGFGPDGDGSHGINEWVDLESLKKVTEIYALVIVDYLGIREHS</sequence>
<evidence type="ECO:0000256" key="2">
    <source>
        <dbReference type="ARBA" id="ARBA00022801"/>
    </source>
</evidence>
<dbReference type="InterPro" id="IPR002933">
    <property type="entry name" value="Peptidase_M20"/>
</dbReference>
<dbReference type="Gene3D" id="3.30.70.360">
    <property type="match status" value="1"/>
</dbReference>
<accession>A0A1G1VNQ3</accession>
<reference evidence="4 5" key="1">
    <citation type="journal article" date="2016" name="Nat. Commun.">
        <title>Thousands of microbial genomes shed light on interconnected biogeochemical processes in an aquifer system.</title>
        <authorList>
            <person name="Anantharaman K."/>
            <person name="Brown C.T."/>
            <person name="Hug L.A."/>
            <person name="Sharon I."/>
            <person name="Castelle C.J."/>
            <person name="Probst A.J."/>
            <person name="Thomas B.C."/>
            <person name="Singh A."/>
            <person name="Wilkins M.J."/>
            <person name="Karaoz U."/>
            <person name="Brodie E.L."/>
            <person name="Williams K.H."/>
            <person name="Hubbard S.S."/>
            <person name="Banfield J.F."/>
        </authorList>
    </citation>
    <scope>NUCLEOTIDE SEQUENCE [LARGE SCALE GENOMIC DNA]</scope>
</reference>
<evidence type="ECO:0000313" key="4">
    <source>
        <dbReference type="EMBL" id="OGY17022.1"/>
    </source>
</evidence>
<comment type="caution">
    <text evidence="4">The sequence shown here is derived from an EMBL/GenBank/DDBJ whole genome shotgun (WGS) entry which is preliminary data.</text>
</comment>
<dbReference type="GO" id="GO:0016787">
    <property type="term" value="F:hydrolase activity"/>
    <property type="evidence" value="ECO:0007669"/>
    <property type="project" value="UniProtKB-KW"/>
</dbReference>
<evidence type="ECO:0000259" key="3">
    <source>
        <dbReference type="Pfam" id="PF07687"/>
    </source>
</evidence>
<dbReference type="InterPro" id="IPR036264">
    <property type="entry name" value="Bact_exopeptidase_dim_dom"/>
</dbReference>
<gene>
    <name evidence="4" type="ORF">A2785_01990</name>
</gene>
<keyword evidence="1" id="KW-0479">Metal-binding</keyword>
<dbReference type="Pfam" id="PF07687">
    <property type="entry name" value="M20_dimer"/>
    <property type="match status" value="1"/>
</dbReference>
<dbReference type="SUPFAM" id="SSF55031">
    <property type="entry name" value="Bacterial exopeptidase dimerisation domain"/>
    <property type="match status" value="1"/>
</dbReference>
<dbReference type="InterPro" id="IPR050072">
    <property type="entry name" value="Peptidase_M20A"/>
</dbReference>